<protein>
    <submittedName>
        <fullName evidence="2">Uncharacterized protein</fullName>
    </submittedName>
</protein>
<dbReference type="AlphaFoldDB" id="A0A1E5UT56"/>
<organism evidence="2 3">
    <name type="scientific">Dichanthelium oligosanthes</name>
    <dbReference type="NCBI Taxonomy" id="888268"/>
    <lineage>
        <taxon>Eukaryota</taxon>
        <taxon>Viridiplantae</taxon>
        <taxon>Streptophyta</taxon>
        <taxon>Embryophyta</taxon>
        <taxon>Tracheophyta</taxon>
        <taxon>Spermatophyta</taxon>
        <taxon>Magnoliopsida</taxon>
        <taxon>Liliopsida</taxon>
        <taxon>Poales</taxon>
        <taxon>Poaceae</taxon>
        <taxon>PACMAD clade</taxon>
        <taxon>Panicoideae</taxon>
        <taxon>Panicodae</taxon>
        <taxon>Paniceae</taxon>
        <taxon>Dichantheliinae</taxon>
        <taxon>Dichanthelium</taxon>
    </lineage>
</organism>
<dbReference type="Proteomes" id="UP000095767">
    <property type="component" value="Unassembled WGS sequence"/>
</dbReference>
<proteinExistence type="predicted"/>
<reference evidence="2 3" key="1">
    <citation type="submission" date="2016-09" db="EMBL/GenBank/DDBJ databases">
        <title>The draft genome of Dichanthelium oligosanthes: A C3 panicoid grass species.</title>
        <authorList>
            <person name="Studer A.J."/>
            <person name="Schnable J.C."/>
            <person name="Brutnell T.P."/>
        </authorList>
    </citation>
    <scope>NUCLEOTIDE SEQUENCE [LARGE SCALE GENOMIC DNA]</scope>
    <source>
        <strain evidence="3">cv. Kellogg 1175</strain>
        <tissue evidence="2">Leaf</tissue>
    </source>
</reference>
<keyword evidence="3" id="KW-1185">Reference proteome</keyword>
<name>A0A1E5UT56_9POAL</name>
<evidence type="ECO:0000313" key="3">
    <source>
        <dbReference type="Proteomes" id="UP000095767"/>
    </source>
</evidence>
<dbReference type="EMBL" id="LWDX02064288">
    <property type="protein sequence ID" value="OEL16047.1"/>
    <property type="molecule type" value="Genomic_DNA"/>
</dbReference>
<feature type="non-terminal residue" evidence="2">
    <location>
        <position position="1"/>
    </location>
</feature>
<sequence length="101" mass="10756">LCSRCTPTPPTLQAATTRRPGRAATKTAAPAVTGRMAMLALTLRPRPRSRPACLSVPVHQLPRTSVAAPAAPIEVRNHLLMRLGLQINRAAFTAVQTSEPV</sequence>
<evidence type="ECO:0000313" key="2">
    <source>
        <dbReference type="EMBL" id="OEL16047.1"/>
    </source>
</evidence>
<gene>
    <name evidence="2" type="ORF">BAE44_0022934</name>
</gene>
<evidence type="ECO:0000256" key="1">
    <source>
        <dbReference type="SAM" id="MobiDB-lite"/>
    </source>
</evidence>
<feature type="compositionally biased region" description="Low complexity" evidence="1">
    <location>
        <begin position="11"/>
        <end position="28"/>
    </location>
</feature>
<feature type="region of interest" description="Disordered" evidence="1">
    <location>
        <begin position="1"/>
        <end position="28"/>
    </location>
</feature>
<accession>A0A1E5UT56</accession>
<comment type="caution">
    <text evidence="2">The sequence shown here is derived from an EMBL/GenBank/DDBJ whole genome shotgun (WGS) entry which is preliminary data.</text>
</comment>